<dbReference type="GO" id="GO:0019286">
    <property type="term" value="P:glycine betaine biosynthetic process from glycine"/>
    <property type="evidence" value="ECO:0007669"/>
    <property type="project" value="UniProtKB-ARBA"/>
</dbReference>
<gene>
    <name evidence="7" type="ORF">AT728_26910</name>
</gene>
<dbReference type="Gene3D" id="3.40.50.150">
    <property type="entry name" value="Vaccinia Virus protein VP39"/>
    <property type="match status" value="1"/>
</dbReference>
<dbReference type="STRING" id="1765722.AT728_26910"/>
<evidence type="ECO:0000256" key="5">
    <source>
        <dbReference type="ARBA" id="ARBA00060542"/>
    </source>
</evidence>
<dbReference type="RefSeq" id="WP_058850658.1">
    <property type="nucleotide sequence ID" value="NZ_LOCL01000048.1"/>
</dbReference>
<dbReference type="SUPFAM" id="SSF53335">
    <property type="entry name" value="S-adenosyl-L-methionine-dependent methyltransferases"/>
    <property type="match status" value="1"/>
</dbReference>
<dbReference type="OrthoDB" id="279734at2"/>
<sequence>MGEDKATRATSAARSYYDASDVDGFYAHAWGGEDIHVGVYTDPREAIPVATGRTVERLAGKLGDALGADSTVLDMGSGYGGAARRLAGQYGCHVVALNISELQNHRHRALNAERGLDDRIDVVTGSFHDIPAPDGSFDVVWSQEALCHSGDRSRALREATRVLKPGGHLVFTDTMAAEDAPEGELSPLAERLRLTDLATPGFYVEQLRALDLAGADYEDLSAHMLTHYERLSEEVRSPAPELVDAVSPGYLKRLRTNLPQVARACRDGRLRWGIFHGRHR</sequence>
<dbReference type="Proteomes" id="UP000054804">
    <property type="component" value="Unassembled WGS sequence"/>
</dbReference>
<evidence type="ECO:0000259" key="6">
    <source>
        <dbReference type="Pfam" id="PF08241"/>
    </source>
</evidence>
<dbReference type="GO" id="GO:0032259">
    <property type="term" value="P:methylation"/>
    <property type="evidence" value="ECO:0007669"/>
    <property type="project" value="UniProtKB-KW"/>
</dbReference>
<proteinExistence type="inferred from homology"/>
<evidence type="ECO:0000313" key="8">
    <source>
        <dbReference type="Proteomes" id="UP000054804"/>
    </source>
</evidence>
<dbReference type="InterPro" id="IPR050447">
    <property type="entry name" value="Erg6_SMT_methyltransf"/>
</dbReference>
<protein>
    <submittedName>
        <fullName evidence="7">Methyltransferase</fullName>
    </submittedName>
</protein>
<dbReference type="AlphaFoldDB" id="A0A0W7WX69"/>
<name>A0A0W7WX69_9ACTN</name>
<comment type="similarity">
    <text evidence="1">Belongs to the methyltransferase superfamily.</text>
</comment>
<keyword evidence="4" id="KW-0949">S-adenosyl-L-methionine</keyword>
<comment type="pathway">
    <text evidence="5">Amine and polyamine biosynthesis; betaine biosynthesis via glycine pathway; betaine from glycine: step 3/3.</text>
</comment>
<evidence type="ECO:0000256" key="1">
    <source>
        <dbReference type="ARBA" id="ARBA00008361"/>
    </source>
</evidence>
<dbReference type="GO" id="GO:0052729">
    <property type="term" value="F:dimethylglycine N-methyltransferase activity"/>
    <property type="evidence" value="ECO:0007669"/>
    <property type="project" value="UniProtKB-ARBA"/>
</dbReference>
<feature type="domain" description="Methyltransferase type 11" evidence="6">
    <location>
        <begin position="73"/>
        <end position="171"/>
    </location>
</feature>
<dbReference type="FunFam" id="3.40.50.150:FF:000461">
    <property type="entry name" value="Sarcosine/dimethylglycine N-methyltransferase"/>
    <property type="match status" value="1"/>
</dbReference>
<reference evidence="7 8" key="1">
    <citation type="submission" date="2015-12" db="EMBL/GenBank/DDBJ databases">
        <title>Draft genome sequence of Streptomyces silvensis ATCC 53525, a producer of novel hormone antagonists.</title>
        <authorList>
            <person name="Johnston C.W."/>
            <person name="Li Y."/>
            <person name="Magarvey N.A."/>
        </authorList>
    </citation>
    <scope>NUCLEOTIDE SEQUENCE [LARGE SCALE GENOMIC DNA]</scope>
    <source>
        <strain evidence="7 8">ATCC 53525</strain>
    </source>
</reference>
<comment type="caution">
    <text evidence="7">The sequence shown here is derived from an EMBL/GenBank/DDBJ whole genome shotgun (WGS) entry which is preliminary data.</text>
</comment>
<keyword evidence="8" id="KW-1185">Reference proteome</keyword>
<evidence type="ECO:0000256" key="3">
    <source>
        <dbReference type="ARBA" id="ARBA00022679"/>
    </source>
</evidence>
<dbReference type="PANTHER" id="PTHR44068:SF11">
    <property type="entry name" value="GERANYL DIPHOSPHATE 2-C-METHYLTRANSFERASE"/>
    <property type="match status" value="1"/>
</dbReference>
<accession>A0A0W7WX69</accession>
<dbReference type="CDD" id="cd02440">
    <property type="entry name" value="AdoMet_MTases"/>
    <property type="match status" value="1"/>
</dbReference>
<evidence type="ECO:0000256" key="4">
    <source>
        <dbReference type="ARBA" id="ARBA00022691"/>
    </source>
</evidence>
<keyword evidence="2 7" id="KW-0489">Methyltransferase</keyword>
<dbReference type="InterPro" id="IPR013216">
    <property type="entry name" value="Methyltransf_11"/>
</dbReference>
<dbReference type="InterPro" id="IPR029063">
    <property type="entry name" value="SAM-dependent_MTases_sf"/>
</dbReference>
<dbReference type="Pfam" id="PF08241">
    <property type="entry name" value="Methyltransf_11"/>
    <property type="match status" value="1"/>
</dbReference>
<dbReference type="EMBL" id="LOCL01000048">
    <property type="protein sequence ID" value="KUF15095.1"/>
    <property type="molecule type" value="Genomic_DNA"/>
</dbReference>
<dbReference type="PANTHER" id="PTHR44068">
    <property type="entry name" value="ZGC:194242"/>
    <property type="match status" value="1"/>
</dbReference>
<keyword evidence="3 7" id="KW-0808">Transferase</keyword>
<organism evidence="7 8">
    <name type="scientific">Streptomyces silvensis</name>
    <dbReference type="NCBI Taxonomy" id="1765722"/>
    <lineage>
        <taxon>Bacteria</taxon>
        <taxon>Bacillati</taxon>
        <taxon>Actinomycetota</taxon>
        <taxon>Actinomycetes</taxon>
        <taxon>Kitasatosporales</taxon>
        <taxon>Streptomycetaceae</taxon>
        <taxon>Streptomyces</taxon>
    </lineage>
</organism>
<evidence type="ECO:0000256" key="2">
    <source>
        <dbReference type="ARBA" id="ARBA00022603"/>
    </source>
</evidence>
<evidence type="ECO:0000313" key="7">
    <source>
        <dbReference type="EMBL" id="KUF15095.1"/>
    </source>
</evidence>